<dbReference type="Proteomes" id="UP000315423">
    <property type="component" value="Unassembled WGS sequence"/>
</dbReference>
<comment type="caution">
    <text evidence="1">The sequence shown here is derived from an EMBL/GenBank/DDBJ whole genome shotgun (WGS) entry which is preliminary data.</text>
</comment>
<accession>A0AC61SAA2</accession>
<organism evidence="1 2">
    <name type="scientific">Candidatus Methanomarinus sp</name>
    <dbReference type="NCBI Taxonomy" id="3386244"/>
    <lineage>
        <taxon>Archaea</taxon>
        <taxon>Methanobacteriati</taxon>
        <taxon>Methanobacteriota</taxon>
        <taxon>Stenosarchaea group</taxon>
        <taxon>Methanomicrobia</taxon>
        <taxon>Methanosarcinales</taxon>
        <taxon>ANME-2 cluster</taxon>
        <taxon>Candidatus Methanocomedenaceae</taxon>
        <taxon>Candidatus Methanomarinus</taxon>
    </lineage>
</organism>
<sequence length="252" mass="28123">MKPRYGQHILIDQYVLDRIIRYARLTDADTVLEIGGGTGNLTRKLSQAAGNVVTVEIDPYLAEGLNKTSATNVTVIQGDALKVHLPFFNKVVSNLPYMISSPITFALFHYNFDYAVLMYQLEFARRLLATPKTRNYGRLTVTAQYHASIEMLETVPPDAFKPNPKVNSAIVKLTPQDPPYKINDLDFFKEFLKAVFSQRRKKLKNSIQAAAPRLGIPLSNISGIDPGLLDMRPEDLAPDELARLAEMIGSGK</sequence>
<evidence type="ECO:0000313" key="2">
    <source>
        <dbReference type="Proteomes" id="UP000315423"/>
    </source>
</evidence>
<reference evidence="1" key="1">
    <citation type="submission" date="2018-09" db="EMBL/GenBank/DDBJ databases">
        <title>A genomic encyclopedia of anaerobic methanotrophic archaea.</title>
        <authorList>
            <person name="Skennerton C.T."/>
            <person name="Chadwick G.L."/>
            <person name="Laso-Perez R."/>
            <person name="Leu A.O."/>
            <person name="Speth D.R."/>
            <person name="Yu H."/>
            <person name="Morgan-Lang C."/>
            <person name="Hatzenpichler R."/>
            <person name="Goudeau D."/>
            <person name="Malmstrom R."/>
            <person name="Woyke T."/>
            <person name="Hallam S."/>
            <person name="Tyson G.W."/>
            <person name="Wegener G."/>
            <person name="Boetius A."/>
            <person name="Orphan V.J."/>
        </authorList>
    </citation>
    <scope>NUCLEOTIDE SEQUENCE</scope>
    <source>
        <strain evidence="1">CONS3730D10UFb2</strain>
    </source>
</reference>
<name>A0AC61SAA2_9EURY</name>
<keyword evidence="1" id="KW-0489">Methyltransferase</keyword>
<proteinExistence type="predicted"/>
<evidence type="ECO:0000313" key="1">
    <source>
        <dbReference type="EMBL" id="TKY91619.1"/>
    </source>
</evidence>
<protein>
    <submittedName>
        <fullName evidence="1">Ribosomal RNA small subunit methyltransferase A</fullName>
        <ecNumber evidence="1">2.1.1.182</ecNumber>
    </submittedName>
</protein>
<dbReference type="EMBL" id="QYBA01000161">
    <property type="protein sequence ID" value="TKY91619.1"/>
    <property type="molecule type" value="Genomic_DNA"/>
</dbReference>
<keyword evidence="1" id="KW-0808">Transferase</keyword>
<dbReference type="EC" id="2.1.1.182" evidence="1"/>
<gene>
    <name evidence="1" type="primary">rsmA</name>
    <name evidence="1" type="ORF">C5S46_04880</name>
</gene>